<evidence type="ECO:0000313" key="1">
    <source>
        <dbReference type="EMBL" id="EPD29512.1"/>
    </source>
</evidence>
<dbReference type="OrthoDB" id="358773at2"/>
<dbReference type="Proteomes" id="UP000014387">
    <property type="component" value="Unassembled WGS sequence"/>
</dbReference>
<dbReference type="RefSeq" id="WP_016444818.1">
    <property type="nucleotide sequence ID" value="NZ_KE150267.1"/>
</dbReference>
<dbReference type="SUPFAM" id="SSF55144">
    <property type="entry name" value="LigT-like"/>
    <property type="match status" value="1"/>
</dbReference>
<dbReference type="AlphaFoldDB" id="A0A9W5RD42"/>
<reference evidence="1 2" key="1">
    <citation type="submission" date="2013-05" db="EMBL/GenBank/DDBJ databases">
        <title>The Genome Sequence of Actinomyces europaeus ACS-120-V-COL10B.</title>
        <authorList>
            <consortium name="The Broad Institute Genomics Platform"/>
            <person name="Earl A."/>
            <person name="Ward D."/>
            <person name="Feldgarden M."/>
            <person name="Gevers D."/>
            <person name="Saerens B."/>
            <person name="Vaneechoutte M."/>
            <person name="Walker B."/>
            <person name="Young S."/>
            <person name="Zeng Q."/>
            <person name="Gargeya S."/>
            <person name="Fitzgerald M."/>
            <person name="Haas B."/>
            <person name="Abouelleil A."/>
            <person name="Allen A.W."/>
            <person name="Alvarado L."/>
            <person name="Arachchi H.M."/>
            <person name="Berlin A.M."/>
            <person name="Chapman S.B."/>
            <person name="Gainer-Dewar J."/>
            <person name="Goldberg J."/>
            <person name="Griggs A."/>
            <person name="Gujja S."/>
            <person name="Hansen M."/>
            <person name="Howarth C."/>
            <person name="Imamovic A."/>
            <person name="Ireland A."/>
            <person name="Larimer J."/>
            <person name="McCowan C."/>
            <person name="Murphy C."/>
            <person name="Pearson M."/>
            <person name="Poon T.W."/>
            <person name="Priest M."/>
            <person name="Roberts A."/>
            <person name="Saif S."/>
            <person name="Shea T."/>
            <person name="Sisk P."/>
            <person name="Sykes S."/>
            <person name="Wortman J."/>
            <person name="Nusbaum C."/>
            <person name="Birren B."/>
        </authorList>
    </citation>
    <scope>NUCLEOTIDE SEQUENCE [LARGE SCALE GENOMIC DNA]</scope>
    <source>
        <strain evidence="1 2">ACS-120-V-Col10b</strain>
    </source>
</reference>
<dbReference type="PANTHER" id="PTHR40037">
    <property type="entry name" value="PHOSPHOESTERASE YJCG-RELATED"/>
    <property type="match status" value="1"/>
</dbReference>
<dbReference type="InterPro" id="IPR009097">
    <property type="entry name" value="Cyclic_Pdiesterase"/>
</dbReference>
<accession>A0A9W5RD42</accession>
<evidence type="ECO:0008006" key="3">
    <source>
        <dbReference type="Google" id="ProtNLM"/>
    </source>
</evidence>
<sequence>MYLPPCGPDEELIGILVAVPQPLADEIDELRTRLNFDTATSTAPHITLVPPTPVKQADRERIMNQLGEVAAKHAPFRICLQGAGSFRPVSAVAFINVVVGGAALAVLEDEIRVATGLAPARFPFHPHVTLAHVDHEETLSEAERLAEGFKAEWVASGFRLDRVGADGVYHSQALFSFTAG</sequence>
<keyword evidence="2" id="KW-1185">Reference proteome</keyword>
<protein>
    <recommendedName>
        <fullName evidence="3">2'-5' RNA ligase</fullName>
    </recommendedName>
</protein>
<gene>
    <name evidence="1" type="ORF">HMPREF9238_01492</name>
</gene>
<dbReference type="Pfam" id="PF13563">
    <property type="entry name" value="2_5_RNA_ligase2"/>
    <property type="match status" value="1"/>
</dbReference>
<comment type="caution">
    <text evidence="1">The sequence shown here is derived from an EMBL/GenBank/DDBJ whole genome shotgun (WGS) entry which is preliminary data.</text>
</comment>
<dbReference type="InterPro" id="IPR050580">
    <property type="entry name" value="2H_phosphoesterase_YjcG-like"/>
</dbReference>
<dbReference type="PANTHER" id="PTHR40037:SF1">
    <property type="entry name" value="PHOSPHOESTERASE SAOUHSC_00951-RELATED"/>
    <property type="match status" value="1"/>
</dbReference>
<proteinExistence type="predicted"/>
<organism evidence="1 2">
    <name type="scientific">Gleimia europaea ACS-120-V-Col10b</name>
    <dbReference type="NCBI Taxonomy" id="883069"/>
    <lineage>
        <taxon>Bacteria</taxon>
        <taxon>Bacillati</taxon>
        <taxon>Actinomycetota</taxon>
        <taxon>Actinomycetes</taxon>
        <taxon>Actinomycetales</taxon>
        <taxon>Actinomycetaceae</taxon>
        <taxon>Gleimia</taxon>
    </lineage>
</organism>
<dbReference type="Gene3D" id="3.90.1140.10">
    <property type="entry name" value="Cyclic phosphodiesterase"/>
    <property type="match status" value="1"/>
</dbReference>
<name>A0A9W5RD42_9ACTO</name>
<evidence type="ECO:0000313" key="2">
    <source>
        <dbReference type="Proteomes" id="UP000014387"/>
    </source>
</evidence>
<dbReference type="EMBL" id="AGWN01000002">
    <property type="protein sequence ID" value="EPD29512.1"/>
    <property type="molecule type" value="Genomic_DNA"/>
</dbReference>